<dbReference type="EMBL" id="CP027754">
    <property type="protein sequence ID" value="AZE58317.1"/>
    <property type="molecule type" value="Genomic_DNA"/>
</dbReference>
<evidence type="ECO:0000313" key="3">
    <source>
        <dbReference type="Proteomes" id="UP000268696"/>
    </source>
</evidence>
<feature type="compositionally biased region" description="Polar residues" evidence="1">
    <location>
        <begin position="39"/>
        <end position="48"/>
    </location>
</feature>
<dbReference type="AlphaFoldDB" id="A0A3G7UFW7"/>
<name>A0A3G7UFW7_9PSED</name>
<reference evidence="2 3" key="1">
    <citation type="submission" date="2018-03" db="EMBL/GenBank/DDBJ databases">
        <title>Diversity of phytobeneficial traits revealed by whole-genome analysis of worldwide-isolated phenazine-producing Pseudomonas spp.</title>
        <authorList>
            <person name="Biessy A."/>
            <person name="Novinscak A."/>
            <person name="Blom J."/>
            <person name="Leger G."/>
            <person name="Thomashow L.S."/>
            <person name="Cazorla F.M."/>
            <person name="Josic D."/>
            <person name="Filion M."/>
        </authorList>
    </citation>
    <scope>NUCLEOTIDE SEQUENCE [LARGE SCALE GENOMIC DNA]</scope>
    <source>
        <strain evidence="2 3">30B</strain>
    </source>
</reference>
<accession>A0A3G7UFW7</accession>
<evidence type="ECO:0000313" key="2">
    <source>
        <dbReference type="EMBL" id="AZE58317.1"/>
    </source>
</evidence>
<protein>
    <submittedName>
        <fullName evidence="2">Uncharacterized protein</fullName>
    </submittedName>
</protein>
<sequence length="48" mass="5087">MAKANSASSLVFALPDLRSASSDLETRPVGPAEGRAVYRNNQDKQPLG</sequence>
<feature type="region of interest" description="Disordered" evidence="1">
    <location>
        <begin position="20"/>
        <end position="48"/>
    </location>
</feature>
<dbReference type="Proteomes" id="UP000268696">
    <property type="component" value="Chromosome"/>
</dbReference>
<gene>
    <name evidence="2" type="ORF">C4K03_6210</name>
</gene>
<proteinExistence type="predicted"/>
<organism evidence="2 3">
    <name type="scientific">Pseudomonas synxantha</name>
    <dbReference type="NCBI Taxonomy" id="47883"/>
    <lineage>
        <taxon>Bacteria</taxon>
        <taxon>Pseudomonadati</taxon>
        <taxon>Pseudomonadota</taxon>
        <taxon>Gammaproteobacteria</taxon>
        <taxon>Pseudomonadales</taxon>
        <taxon>Pseudomonadaceae</taxon>
        <taxon>Pseudomonas</taxon>
    </lineage>
</organism>
<evidence type="ECO:0000256" key="1">
    <source>
        <dbReference type="SAM" id="MobiDB-lite"/>
    </source>
</evidence>